<accession>A0A1S7ULF7</accession>
<keyword evidence="3" id="KW-1185">Reference proteome</keyword>
<evidence type="ECO:0000313" key="3">
    <source>
        <dbReference type="Proteomes" id="UP000054516"/>
    </source>
</evidence>
<proteinExistence type="predicted"/>
<dbReference type="AlphaFoldDB" id="A0A1S7ULF7"/>
<organism evidence="2">
    <name type="scientific">Rosellinia necatrix</name>
    <name type="common">White root-rot fungus</name>
    <dbReference type="NCBI Taxonomy" id="77044"/>
    <lineage>
        <taxon>Eukaryota</taxon>
        <taxon>Fungi</taxon>
        <taxon>Dikarya</taxon>
        <taxon>Ascomycota</taxon>
        <taxon>Pezizomycotina</taxon>
        <taxon>Sordariomycetes</taxon>
        <taxon>Xylariomycetidae</taxon>
        <taxon>Xylariales</taxon>
        <taxon>Xylariaceae</taxon>
        <taxon>Rosellinia</taxon>
    </lineage>
</organism>
<name>A0A1S7ULF7_ROSNE</name>
<protein>
    <submittedName>
        <fullName evidence="2">Putative cyclin-like f-box</fullName>
    </submittedName>
</protein>
<feature type="compositionally biased region" description="Polar residues" evidence="1">
    <location>
        <begin position="187"/>
        <end position="196"/>
    </location>
</feature>
<dbReference type="OMA" id="KTHEWEG"/>
<dbReference type="STRING" id="77044.A0A1S7ULF7"/>
<evidence type="ECO:0000313" key="2">
    <source>
        <dbReference type="EMBL" id="GAP83888.1"/>
    </source>
</evidence>
<dbReference type="Proteomes" id="UP000054516">
    <property type="component" value="Unassembled WGS sequence"/>
</dbReference>
<feature type="region of interest" description="Disordered" evidence="1">
    <location>
        <begin position="187"/>
        <end position="208"/>
    </location>
</feature>
<dbReference type="EMBL" id="DF977450">
    <property type="protein sequence ID" value="GAP83888.1"/>
    <property type="molecule type" value="Genomic_DNA"/>
</dbReference>
<evidence type="ECO:0000256" key="1">
    <source>
        <dbReference type="SAM" id="MobiDB-lite"/>
    </source>
</evidence>
<dbReference type="OrthoDB" id="1918685at2759"/>
<gene>
    <name evidence="2" type="ORF">SAMD00023353_0503070</name>
</gene>
<sequence length="387" mass="42968">MSASAPQLPGAIPDITYITSEPFEPKPLIADILRTRFCVPDSVFLVEGVDTAHTAESKRWRVVRLMLGDGELCIQALLSAEMHRLIDRGEILFGSYVKLQQFRVEWRDVAKAGSNLPRKHGDSGHPSEEKTQMVYLIVDSLVVVGWHNTLADTSIARGPDIHADAVELESEVDEDPRVQVQSIGPQQIQPPCQTGVETKEDREQADPEDDFEVMAVSEDKAAYNRQEVATAIVSHEQDIGTTSGSPGGPSNGPLRPLKLAKLRSIPNLPYKQNWSVNVLCVISAISDVEPAGIPPYTQRQARLADPSTDKHVLLTVFLDPHLFNPGVGSVVLLIGVKNHRFDGGSLKKYASDRPVSGENWWYENPTQFDWCDVDEIHQWWEHTGMQT</sequence>
<reference evidence="2" key="1">
    <citation type="submission" date="2016-03" db="EMBL/GenBank/DDBJ databases">
        <title>Draft genome sequence of Rosellinia necatrix.</title>
        <authorList>
            <person name="Kanematsu S."/>
        </authorList>
    </citation>
    <scope>NUCLEOTIDE SEQUENCE [LARGE SCALE GENOMIC DNA]</scope>
    <source>
        <strain evidence="2">W97</strain>
    </source>
</reference>